<dbReference type="AlphaFoldDB" id="A0A1W1WPG4"/>
<dbReference type="GO" id="GO:0003677">
    <property type="term" value="F:DNA binding"/>
    <property type="evidence" value="ECO:0007669"/>
    <property type="project" value="UniProtKB-KW"/>
</dbReference>
<dbReference type="RefSeq" id="WP_207651528.1">
    <property type="nucleotide sequence ID" value="NZ_FWWY01000002.1"/>
</dbReference>
<name>A0A1W1WPG4_SULTA</name>
<dbReference type="InterPro" id="IPR001845">
    <property type="entry name" value="HTH_ArsR_DNA-bd_dom"/>
</dbReference>
<evidence type="ECO:0000259" key="4">
    <source>
        <dbReference type="PROSITE" id="PS50987"/>
    </source>
</evidence>
<dbReference type="InterPro" id="IPR036390">
    <property type="entry name" value="WH_DNA-bd_sf"/>
</dbReference>
<protein>
    <submittedName>
        <fullName evidence="5">Transcriptional regulator, ArsR family</fullName>
    </submittedName>
</protein>
<dbReference type="Pfam" id="PF01022">
    <property type="entry name" value="HTH_5"/>
    <property type="match status" value="1"/>
</dbReference>
<evidence type="ECO:0000313" key="5">
    <source>
        <dbReference type="EMBL" id="SMC08105.1"/>
    </source>
</evidence>
<evidence type="ECO:0000313" key="6">
    <source>
        <dbReference type="Proteomes" id="UP000192660"/>
    </source>
</evidence>
<evidence type="ECO:0000256" key="2">
    <source>
        <dbReference type="ARBA" id="ARBA00023125"/>
    </source>
</evidence>
<proteinExistence type="predicted"/>
<dbReference type="PRINTS" id="PR00778">
    <property type="entry name" value="HTHARSR"/>
</dbReference>
<organism evidence="5 6">
    <name type="scientific">Sulfobacillus thermosulfidooxidans (strain DSM 9293 / VKM B-1269 / AT-1)</name>
    <dbReference type="NCBI Taxonomy" id="929705"/>
    <lineage>
        <taxon>Bacteria</taxon>
        <taxon>Bacillati</taxon>
        <taxon>Bacillota</taxon>
        <taxon>Clostridia</taxon>
        <taxon>Eubacteriales</taxon>
        <taxon>Clostridiales Family XVII. Incertae Sedis</taxon>
        <taxon>Sulfobacillus</taxon>
    </lineage>
</organism>
<reference evidence="6" key="1">
    <citation type="submission" date="2017-04" db="EMBL/GenBank/DDBJ databases">
        <authorList>
            <person name="Varghese N."/>
            <person name="Submissions S."/>
        </authorList>
    </citation>
    <scope>NUCLEOTIDE SEQUENCE [LARGE SCALE GENOMIC DNA]</scope>
    <source>
        <strain evidence="6">DSM 9293</strain>
    </source>
</reference>
<evidence type="ECO:0000256" key="1">
    <source>
        <dbReference type="ARBA" id="ARBA00023015"/>
    </source>
</evidence>
<keyword evidence="6" id="KW-1185">Reference proteome</keyword>
<evidence type="ECO:0000256" key="3">
    <source>
        <dbReference type="ARBA" id="ARBA00023163"/>
    </source>
</evidence>
<dbReference type="PROSITE" id="PS50987">
    <property type="entry name" value="HTH_ARSR_2"/>
    <property type="match status" value="1"/>
</dbReference>
<gene>
    <name evidence="5" type="ORF">SAMN00768000_3657</name>
</gene>
<sequence length="132" mass="14681">MFADWAERFRVLGDATRLRILSLLTVRDACVCELVELLPVSQPAVSQHLRRLKEAGLVTEYRQKAWTYYRLRTDVPPALAACLAALPANAEDAAWLHSHHVGLSCAVMDPSSPALGAADLVPTKEEMSWKRQ</sequence>
<dbReference type="PANTHER" id="PTHR33154">
    <property type="entry name" value="TRANSCRIPTIONAL REGULATOR, ARSR FAMILY"/>
    <property type="match status" value="1"/>
</dbReference>
<dbReference type="EMBL" id="FWWY01000002">
    <property type="protein sequence ID" value="SMC08105.1"/>
    <property type="molecule type" value="Genomic_DNA"/>
</dbReference>
<dbReference type="SMART" id="SM00418">
    <property type="entry name" value="HTH_ARSR"/>
    <property type="match status" value="1"/>
</dbReference>
<feature type="domain" description="HTH arsR-type" evidence="4">
    <location>
        <begin position="1"/>
        <end position="91"/>
    </location>
</feature>
<keyword evidence="2" id="KW-0238">DNA-binding</keyword>
<keyword evidence="1" id="KW-0805">Transcription regulation</keyword>
<dbReference type="PANTHER" id="PTHR33154:SF18">
    <property type="entry name" value="ARSENICAL RESISTANCE OPERON REPRESSOR"/>
    <property type="match status" value="1"/>
</dbReference>
<dbReference type="Proteomes" id="UP000192660">
    <property type="component" value="Unassembled WGS sequence"/>
</dbReference>
<dbReference type="InterPro" id="IPR036388">
    <property type="entry name" value="WH-like_DNA-bd_sf"/>
</dbReference>
<dbReference type="CDD" id="cd00090">
    <property type="entry name" value="HTH_ARSR"/>
    <property type="match status" value="1"/>
</dbReference>
<accession>A0A1W1WPG4</accession>
<dbReference type="NCBIfam" id="NF033788">
    <property type="entry name" value="HTH_metalloreg"/>
    <property type="match status" value="1"/>
</dbReference>
<keyword evidence="3" id="KW-0804">Transcription</keyword>
<dbReference type="InterPro" id="IPR011991">
    <property type="entry name" value="ArsR-like_HTH"/>
</dbReference>
<dbReference type="Gene3D" id="1.10.10.10">
    <property type="entry name" value="Winged helix-like DNA-binding domain superfamily/Winged helix DNA-binding domain"/>
    <property type="match status" value="1"/>
</dbReference>
<dbReference type="InterPro" id="IPR051081">
    <property type="entry name" value="HTH_MetalResp_TranReg"/>
</dbReference>
<dbReference type="SUPFAM" id="SSF46785">
    <property type="entry name" value="Winged helix' DNA-binding domain"/>
    <property type="match status" value="1"/>
</dbReference>
<dbReference type="GO" id="GO:0003700">
    <property type="term" value="F:DNA-binding transcription factor activity"/>
    <property type="evidence" value="ECO:0007669"/>
    <property type="project" value="InterPro"/>
</dbReference>